<dbReference type="Proteomes" id="UP000311919">
    <property type="component" value="Unassembled WGS sequence"/>
</dbReference>
<evidence type="ECO:0000313" key="1">
    <source>
        <dbReference type="EMBL" id="TNN16034.1"/>
    </source>
</evidence>
<name>A0A4Z2DHS0_SCHJA</name>
<keyword evidence="2" id="KW-1185">Reference proteome</keyword>
<sequence>RINDEFPDERRNLAKWVDCENRVKAIVYQNKWHFYIRYLEKEINETYSNFSKTALEKLTQLKNGLKPKVSDSDIEKITCDKPKVNGESLIHLYTWIWKRQQKPASMKYFIWRGDVLSLVLEEMERSVIIGKVE</sequence>
<reference evidence="1 2" key="1">
    <citation type="submission" date="2019-03" db="EMBL/GenBank/DDBJ databases">
        <title>An improved genome assembly of the fluke Schistosoma japonicum.</title>
        <authorList>
            <person name="Hu W."/>
            <person name="Luo F."/>
            <person name="Yin M."/>
            <person name="Mo X."/>
            <person name="Sun C."/>
            <person name="Wu Q."/>
            <person name="Zhu B."/>
            <person name="Xiang M."/>
            <person name="Wang J."/>
            <person name="Wang Y."/>
            <person name="Zhang T."/>
            <person name="Xu B."/>
            <person name="Zheng H."/>
            <person name="Feng Z."/>
        </authorList>
    </citation>
    <scope>NUCLEOTIDE SEQUENCE [LARGE SCALE GENOMIC DNA]</scope>
    <source>
        <strain evidence="1">HuSjv2</strain>
        <tissue evidence="1">Worms</tissue>
    </source>
</reference>
<feature type="non-terminal residue" evidence="1">
    <location>
        <position position="1"/>
    </location>
</feature>
<dbReference type="InterPro" id="IPR021442">
    <property type="entry name" value="DUF3091"/>
</dbReference>
<evidence type="ECO:0000313" key="2">
    <source>
        <dbReference type="Proteomes" id="UP000311919"/>
    </source>
</evidence>
<comment type="caution">
    <text evidence="1">The sequence shown here is derived from an EMBL/GenBank/DDBJ whole genome shotgun (WGS) entry which is preliminary data.</text>
</comment>
<dbReference type="AlphaFoldDB" id="A0A4Z2DHS0"/>
<dbReference type="EMBL" id="SKCS01000136">
    <property type="protein sequence ID" value="TNN16034.1"/>
    <property type="molecule type" value="Genomic_DNA"/>
</dbReference>
<protein>
    <submittedName>
        <fullName evidence="1">Uncharacterized protein</fullName>
    </submittedName>
</protein>
<dbReference type="Pfam" id="PF11291">
    <property type="entry name" value="DUF3091"/>
    <property type="match status" value="1"/>
</dbReference>
<gene>
    <name evidence="1" type="ORF">EWB00_000850</name>
</gene>
<accession>A0A4Z2DHS0</accession>
<proteinExistence type="predicted"/>
<organism evidence="1 2">
    <name type="scientific">Schistosoma japonicum</name>
    <name type="common">Blood fluke</name>
    <dbReference type="NCBI Taxonomy" id="6182"/>
    <lineage>
        <taxon>Eukaryota</taxon>
        <taxon>Metazoa</taxon>
        <taxon>Spiralia</taxon>
        <taxon>Lophotrochozoa</taxon>
        <taxon>Platyhelminthes</taxon>
        <taxon>Trematoda</taxon>
        <taxon>Digenea</taxon>
        <taxon>Strigeidida</taxon>
        <taxon>Schistosomatoidea</taxon>
        <taxon>Schistosomatidae</taxon>
        <taxon>Schistosoma</taxon>
    </lineage>
</organism>